<evidence type="ECO:0000313" key="3">
    <source>
        <dbReference type="Proteomes" id="UP000530670"/>
    </source>
</evidence>
<reference evidence="2 3" key="1">
    <citation type="submission" date="2020-05" db="EMBL/GenBank/DDBJ databases">
        <title>Identification and distribution of gene clusters putatively required for synthesis of sphingolipid metabolism inhibitors in phylogenetically diverse species of the filamentous fungus Fusarium.</title>
        <authorList>
            <person name="Kim H.-S."/>
            <person name="Busman M."/>
            <person name="Brown D.W."/>
            <person name="Divon H."/>
            <person name="Uhlig S."/>
            <person name="Proctor R.H."/>
        </authorList>
    </citation>
    <scope>NUCLEOTIDE SEQUENCE [LARGE SCALE GENOMIC DNA]</scope>
    <source>
        <strain evidence="2 3">NRRL 66243</strain>
    </source>
</reference>
<dbReference type="EMBL" id="JAAQRI010000373">
    <property type="protein sequence ID" value="KAF5616445.1"/>
    <property type="molecule type" value="Genomic_DNA"/>
</dbReference>
<sequence>MSGGSASYLKPDISSSTQNIQWQVNAPLAGSQYAMSLRREWSQNPQPFSQRYAPQDRPAATEEARTLSLASTSTLHIPSLYRRIHCLLAGPRATVEQRNEKQKPRTDADYEQDR</sequence>
<gene>
    <name evidence="2" type="ORF">FTJAE_12963</name>
</gene>
<dbReference type="Proteomes" id="UP000530670">
    <property type="component" value="Unassembled WGS sequence"/>
</dbReference>
<name>A0A8H5VBZ1_9HYPO</name>
<protein>
    <submittedName>
        <fullName evidence="2">Uncharacterized protein</fullName>
    </submittedName>
</protein>
<accession>A0A8H5VBZ1</accession>
<comment type="caution">
    <text evidence="2">The sequence shown here is derived from an EMBL/GenBank/DDBJ whole genome shotgun (WGS) entry which is preliminary data.</text>
</comment>
<dbReference type="AlphaFoldDB" id="A0A8H5VBZ1"/>
<evidence type="ECO:0000313" key="2">
    <source>
        <dbReference type="EMBL" id="KAF5616445.1"/>
    </source>
</evidence>
<evidence type="ECO:0000256" key="1">
    <source>
        <dbReference type="SAM" id="MobiDB-lite"/>
    </source>
</evidence>
<feature type="region of interest" description="Disordered" evidence="1">
    <location>
        <begin position="40"/>
        <end position="65"/>
    </location>
</feature>
<dbReference type="RefSeq" id="XP_037200008.1">
    <property type="nucleotide sequence ID" value="XM_037346057.1"/>
</dbReference>
<keyword evidence="3" id="KW-1185">Reference proteome</keyword>
<dbReference type="GeneID" id="59298327"/>
<organism evidence="2 3">
    <name type="scientific">Fusarium tjaetaba</name>
    <dbReference type="NCBI Taxonomy" id="1567544"/>
    <lineage>
        <taxon>Eukaryota</taxon>
        <taxon>Fungi</taxon>
        <taxon>Dikarya</taxon>
        <taxon>Ascomycota</taxon>
        <taxon>Pezizomycotina</taxon>
        <taxon>Sordariomycetes</taxon>
        <taxon>Hypocreomycetidae</taxon>
        <taxon>Hypocreales</taxon>
        <taxon>Nectriaceae</taxon>
        <taxon>Fusarium</taxon>
        <taxon>Fusarium fujikuroi species complex</taxon>
    </lineage>
</organism>
<proteinExistence type="predicted"/>
<feature type="compositionally biased region" description="Basic and acidic residues" evidence="1">
    <location>
        <begin position="95"/>
        <end position="114"/>
    </location>
</feature>
<feature type="region of interest" description="Disordered" evidence="1">
    <location>
        <begin position="91"/>
        <end position="114"/>
    </location>
</feature>